<evidence type="ECO:0008006" key="3">
    <source>
        <dbReference type="Google" id="ProtNLM"/>
    </source>
</evidence>
<keyword evidence="2" id="KW-1185">Reference proteome</keyword>
<dbReference type="EMBL" id="JBHSEH010000011">
    <property type="protein sequence ID" value="MFC4426774.1"/>
    <property type="molecule type" value="Genomic_DNA"/>
</dbReference>
<reference evidence="2" key="1">
    <citation type="journal article" date="2019" name="Int. J. Syst. Evol. Microbiol.">
        <title>The Global Catalogue of Microorganisms (GCM) 10K type strain sequencing project: providing services to taxonomists for standard genome sequencing and annotation.</title>
        <authorList>
            <consortium name="The Broad Institute Genomics Platform"/>
            <consortium name="The Broad Institute Genome Sequencing Center for Infectious Disease"/>
            <person name="Wu L."/>
            <person name="Ma J."/>
        </authorList>
    </citation>
    <scope>NUCLEOTIDE SEQUENCE [LARGE SCALE GENOMIC DNA]</scope>
    <source>
        <strain evidence="2">CCUG 56029</strain>
    </source>
</reference>
<gene>
    <name evidence="1" type="ORF">ACFOZ9_11185</name>
</gene>
<sequence length="138" mass="15594">MEIFGVLTLQQVAQRLSCSVEQVTLLAARGELRPLPEVEKLLFATESVEDYLQAKRLPAAYQEALRAARRLLSHAAQLEQQDHLDALETHLLGLKPHIEAFVSALNRQDYAQAGALSLALWREDTDYEIFRRPLASEQ</sequence>
<dbReference type="Proteomes" id="UP001595998">
    <property type="component" value="Unassembled WGS sequence"/>
</dbReference>
<dbReference type="RefSeq" id="WP_380039593.1">
    <property type="nucleotide sequence ID" value="NZ_JBHSEH010000011.1"/>
</dbReference>
<evidence type="ECO:0000313" key="2">
    <source>
        <dbReference type="Proteomes" id="UP001595998"/>
    </source>
</evidence>
<name>A0ABV8XMG2_9DEIO</name>
<evidence type="ECO:0000313" key="1">
    <source>
        <dbReference type="EMBL" id="MFC4426774.1"/>
    </source>
</evidence>
<protein>
    <recommendedName>
        <fullName evidence="3">DNA-binding protein</fullName>
    </recommendedName>
</protein>
<organism evidence="1 2">
    <name type="scientific">Deinococcus navajonensis</name>
    <dbReference type="NCBI Taxonomy" id="309884"/>
    <lineage>
        <taxon>Bacteria</taxon>
        <taxon>Thermotogati</taxon>
        <taxon>Deinococcota</taxon>
        <taxon>Deinococci</taxon>
        <taxon>Deinococcales</taxon>
        <taxon>Deinococcaceae</taxon>
        <taxon>Deinococcus</taxon>
    </lineage>
</organism>
<accession>A0ABV8XMG2</accession>
<comment type="caution">
    <text evidence="1">The sequence shown here is derived from an EMBL/GenBank/DDBJ whole genome shotgun (WGS) entry which is preliminary data.</text>
</comment>
<proteinExistence type="predicted"/>